<dbReference type="Gene3D" id="2.40.128.270">
    <property type="match status" value="1"/>
</dbReference>
<feature type="chain" id="PRO_5004178797" description="DUF306 domain-containing protein" evidence="2">
    <location>
        <begin position="20"/>
        <end position="482"/>
    </location>
</feature>
<dbReference type="eggNOG" id="COG3187">
    <property type="taxonomic scope" value="Bacteria"/>
</dbReference>
<dbReference type="InterPro" id="IPR038670">
    <property type="entry name" value="HslJ-like_sf"/>
</dbReference>
<organism evidence="4 5">
    <name type="scientific">Alcanivorax borkumensis (strain ATCC 700651 / DSM 11573 / NCIMB 13689 / SK2)</name>
    <dbReference type="NCBI Taxonomy" id="393595"/>
    <lineage>
        <taxon>Bacteria</taxon>
        <taxon>Pseudomonadati</taxon>
        <taxon>Pseudomonadota</taxon>
        <taxon>Gammaproteobacteria</taxon>
        <taxon>Oceanospirillales</taxon>
        <taxon>Alcanivoracaceae</taxon>
        <taxon>Alcanivorax</taxon>
    </lineage>
</organism>
<dbReference type="RefSeq" id="WP_011589709.1">
    <property type="nucleotide sequence ID" value="NC_008260.1"/>
</dbReference>
<dbReference type="OrthoDB" id="5348860at2"/>
<feature type="region of interest" description="Disordered" evidence="1">
    <location>
        <begin position="94"/>
        <end position="152"/>
    </location>
</feature>
<protein>
    <recommendedName>
        <fullName evidence="3">DUF306 domain-containing protein</fullName>
    </recommendedName>
</protein>
<feature type="signal peptide" evidence="2">
    <location>
        <begin position="1"/>
        <end position="19"/>
    </location>
</feature>
<dbReference type="Proteomes" id="UP000008871">
    <property type="component" value="Chromosome"/>
</dbReference>
<dbReference type="eggNOG" id="COG3126">
    <property type="taxonomic scope" value="Bacteria"/>
</dbReference>
<dbReference type="InterPro" id="IPR039366">
    <property type="entry name" value="Pilotin"/>
</dbReference>
<gene>
    <name evidence="4" type="ordered locus">ABO_2435</name>
</gene>
<feature type="domain" description="DUF306" evidence="3">
    <location>
        <begin position="370"/>
        <end position="478"/>
    </location>
</feature>
<feature type="compositionally biased region" description="Low complexity" evidence="1">
    <location>
        <begin position="101"/>
        <end position="117"/>
    </location>
</feature>
<evidence type="ECO:0000256" key="1">
    <source>
        <dbReference type="SAM" id="MobiDB-lite"/>
    </source>
</evidence>
<dbReference type="PANTHER" id="PTHR35535">
    <property type="entry name" value="HEAT SHOCK PROTEIN HSLJ"/>
    <property type="match status" value="1"/>
</dbReference>
<dbReference type="PANTHER" id="PTHR35535:SF2">
    <property type="entry name" value="DUF306 DOMAIN-CONTAINING PROTEIN"/>
    <property type="match status" value="1"/>
</dbReference>
<evidence type="ECO:0000256" key="2">
    <source>
        <dbReference type="SAM" id="SignalP"/>
    </source>
</evidence>
<dbReference type="AlphaFoldDB" id="Q0VLR5"/>
<evidence type="ECO:0000259" key="3">
    <source>
        <dbReference type="Pfam" id="PF03724"/>
    </source>
</evidence>
<dbReference type="HOGENOM" id="CLU_563417_0_0_6"/>
<evidence type="ECO:0000313" key="4">
    <source>
        <dbReference type="EMBL" id="CAL17883.1"/>
    </source>
</evidence>
<dbReference type="InterPro" id="IPR005184">
    <property type="entry name" value="DUF306_Meta_HslJ"/>
</dbReference>
<dbReference type="PROSITE" id="PS51257">
    <property type="entry name" value="PROKAR_LIPOPROTEIN"/>
    <property type="match status" value="1"/>
</dbReference>
<dbReference type="InterPro" id="IPR053147">
    <property type="entry name" value="Hsp_HslJ-like"/>
</dbReference>
<evidence type="ECO:0000313" key="5">
    <source>
        <dbReference type="Proteomes" id="UP000008871"/>
    </source>
</evidence>
<reference evidence="4 5" key="1">
    <citation type="journal article" date="2006" name="Nat. Biotechnol.">
        <title>Genome sequence of the ubiquitous hydrocarbon-degrading marine bacterium Alcanivorax borkumensis.</title>
        <authorList>
            <person name="Schneiker S."/>
            <person name="Martins dos Santos V.A.P."/>
            <person name="Bartels D."/>
            <person name="Bekel T."/>
            <person name="Brecht M."/>
            <person name="Buhrmester J."/>
            <person name="Chernikova T.N."/>
            <person name="Denaro R."/>
            <person name="Ferrer M."/>
            <person name="Gertler C."/>
            <person name="Goesmann A."/>
            <person name="Golyshina O.V."/>
            <person name="Kaminski F."/>
            <person name="Khachane A.N."/>
            <person name="Lang S."/>
            <person name="Linke B."/>
            <person name="McHardy A.C."/>
            <person name="Meyer F."/>
            <person name="Nechitaylo T."/>
            <person name="Puehler A."/>
            <person name="Regenhardt D."/>
            <person name="Rupp O."/>
            <person name="Sabirova J.S."/>
            <person name="Selbitschka W."/>
            <person name="Yakimov M.M."/>
            <person name="Timmis K.N."/>
            <person name="Vorhoelter F.-J."/>
            <person name="Weidner S."/>
            <person name="Kaiser O."/>
            <person name="Golyshin P.N."/>
        </authorList>
    </citation>
    <scope>NUCLEOTIDE SEQUENCE [LARGE SCALE GENOMIC DNA]</scope>
    <source>
        <strain evidence="5">ATCC 700651 / DSM 11573 / NCIMB 13689 / SK2</strain>
    </source>
</reference>
<keyword evidence="2" id="KW-0732">Signal</keyword>
<dbReference type="KEGG" id="abo:ABO_2435"/>
<dbReference type="Pfam" id="PF09619">
    <property type="entry name" value="YscW"/>
    <property type="match status" value="1"/>
</dbReference>
<proteinExistence type="predicted"/>
<dbReference type="STRING" id="393595.ABO_2435"/>
<accession>Q0VLR5</accession>
<name>Q0VLR5_ALCBS</name>
<feature type="compositionally biased region" description="Acidic residues" evidence="1">
    <location>
        <begin position="130"/>
        <end position="143"/>
    </location>
</feature>
<dbReference type="Pfam" id="PF03724">
    <property type="entry name" value="META"/>
    <property type="match status" value="1"/>
</dbReference>
<sequence length="482" mass="52916">MKQYAVPFAALCFSGLALLGCSDNDNNQPSSAGSDSNSTDGIAGVWQSDQQVLVLEANGDLYLPADTNLQGLRWEQQEDNFTFHYLDNREKKVTEATASGQQQDDLLTLTPTTSSPSNLKEANSENTNENTEESGSDIDEETDNASSSPLFSGDYQRANLAVAHISGTATRPQNSELPDNAVLTVALLDNQINTSDPTAQLISKRLIRLDEDKTDEPFRLYYLPEDLKTDHEYQIISQIVADGGLFYQSDAVTLKGNKQGFADIILPLNEVMTDSETLRGAITRGKPGQHRDIFTLCNSDQQLLIRGPQSGDLLSAYDNAIRYPQQPRVAIVSGLVRKVPGQQANSTETALIVESFELETGMDNCQLPTAELINTRWQLTHLGEDRIILGNSAHVPTLTFNAEGNVKGHGSCNSLSGNYLLDDHQLALSDLATTRKACSTSVIEDLFFKAIKASDHFRIDGEWLTLFDEKDEPLASFQTVYL</sequence>
<keyword evidence="5" id="KW-1185">Reference proteome</keyword>
<dbReference type="EMBL" id="AM286690">
    <property type="protein sequence ID" value="CAL17883.1"/>
    <property type="molecule type" value="Genomic_DNA"/>
</dbReference>